<dbReference type="AlphaFoldDB" id="A0A0N1HV10"/>
<feature type="transmembrane region" description="Helical" evidence="2">
    <location>
        <begin position="436"/>
        <end position="455"/>
    </location>
</feature>
<keyword evidence="4" id="KW-1185">Reference proteome</keyword>
<name>A0A0N1HV10_LEPSE</name>
<dbReference type="EMBL" id="LJSK01000190">
    <property type="protein sequence ID" value="KPI85394.1"/>
    <property type="molecule type" value="Genomic_DNA"/>
</dbReference>
<dbReference type="PROSITE" id="PS50096">
    <property type="entry name" value="IQ"/>
    <property type="match status" value="1"/>
</dbReference>
<evidence type="ECO:0000256" key="2">
    <source>
        <dbReference type="SAM" id="Phobius"/>
    </source>
</evidence>
<dbReference type="Proteomes" id="UP000038009">
    <property type="component" value="Unassembled WGS sequence"/>
</dbReference>
<keyword evidence="2" id="KW-1133">Transmembrane helix</keyword>
<feature type="region of interest" description="Disordered" evidence="1">
    <location>
        <begin position="135"/>
        <end position="175"/>
    </location>
</feature>
<feature type="region of interest" description="Disordered" evidence="1">
    <location>
        <begin position="235"/>
        <end position="255"/>
    </location>
</feature>
<sequence length="479" mass="52274">MRTIAWDAAQPQVVGVCARTYSCVRASVSLLRLVPLPSLFPPCGAAAVFATATAASLRPCVCVFSQTKRPAAALLCTCRFVGHSSGGSRQAYSVTAAELRAALHTLNLSDDSTDAEVKRAFHAFAMAHHPDMKAAAATSSSPWSPGSSTADGSRDGDTASSSTRTDAAASATVADTTMHRGTEAYHLLRQVPFEMRQRILREGCHSGSSKGRFRGPFSDFQFTEEEYAKAQRIYRGDRSRRRQRRSDNEDRDGEDDLFDLRTEEGRRRAARFEEVKLRILGMRRRGRRDDLPPWRVPDSEDGAGASTAAFNAASSSTASSAGEQHARAGQRQGDSDKNWRSSSQHQPHKRAAGPRNPNRLGLHFFHSTVSNLKGVRDLYRSRPGFAGMDGSSFDNPSSAARVAPELAANPHLRRYILMKHRAEEKSIVDRAAKQPLMLLLALVCGAVLVLIGLRVSQTSSARARQDAGLRRRDEERGGA</sequence>
<organism evidence="3 4">
    <name type="scientific">Leptomonas seymouri</name>
    <dbReference type="NCBI Taxonomy" id="5684"/>
    <lineage>
        <taxon>Eukaryota</taxon>
        <taxon>Discoba</taxon>
        <taxon>Euglenozoa</taxon>
        <taxon>Kinetoplastea</taxon>
        <taxon>Metakinetoplastina</taxon>
        <taxon>Trypanosomatida</taxon>
        <taxon>Trypanosomatidae</taxon>
        <taxon>Leishmaniinae</taxon>
        <taxon>Leptomonas</taxon>
    </lineage>
</organism>
<dbReference type="VEuPathDB" id="TriTrypDB:Lsey_0190_0020"/>
<dbReference type="CDD" id="cd06257">
    <property type="entry name" value="DnaJ"/>
    <property type="match status" value="1"/>
</dbReference>
<evidence type="ECO:0000256" key="1">
    <source>
        <dbReference type="SAM" id="MobiDB-lite"/>
    </source>
</evidence>
<feature type="region of interest" description="Disordered" evidence="1">
    <location>
        <begin position="287"/>
        <end position="362"/>
    </location>
</feature>
<reference evidence="3 4" key="1">
    <citation type="journal article" date="2015" name="PLoS Pathog.">
        <title>Leptomonas seymouri: Adaptations to the Dixenous Life Cycle Analyzed by Genome Sequencing, Transcriptome Profiling and Co-infection with Leishmania donovani.</title>
        <authorList>
            <person name="Kraeva N."/>
            <person name="Butenko A."/>
            <person name="Hlavacova J."/>
            <person name="Kostygov A."/>
            <person name="Myskova J."/>
            <person name="Grybchuk D."/>
            <person name="Lestinova T."/>
            <person name="Votypka J."/>
            <person name="Volf P."/>
            <person name="Opperdoes F."/>
            <person name="Flegontov P."/>
            <person name="Lukes J."/>
            <person name="Yurchenko V."/>
        </authorList>
    </citation>
    <scope>NUCLEOTIDE SEQUENCE [LARGE SCALE GENOMIC DNA]</scope>
    <source>
        <strain evidence="3 4">ATCC 30220</strain>
    </source>
</reference>
<dbReference type="OrthoDB" id="273898at2759"/>
<dbReference type="Gene3D" id="1.10.287.110">
    <property type="entry name" value="DnaJ domain"/>
    <property type="match status" value="1"/>
</dbReference>
<dbReference type="InterPro" id="IPR036869">
    <property type="entry name" value="J_dom_sf"/>
</dbReference>
<gene>
    <name evidence="3" type="ORF">ABL78_5542</name>
</gene>
<evidence type="ECO:0000313" key="3">
    <source>
        <dbReference type="EMBL" id="KPI85394.1"/>
    </source>
</evidence>
<proteinExistence type="predicted"/>
<feature type="compositionally biased region" description="Low complexity" evidence="1">
    <location>
        <begin position="302"/>
        <end position="322"/>
    </location>
</feature>
<feature type="compositionally biased region" description="Low complexity" evidence="1">
    <location>
        <begin position="158"/>
        <end position="175"/>
    </location>
</feature>
<keyword evidence="2" id="KW-0812">Transmembrane</keyword>
<feature type="compositionally biased region" description="Low complexity" evidence="1">
    <location>
        <begin position="135"/>
        <end position="151"/>
    </location>
</feature>
<evidence type="ECO:0008006" key="5">
    <source>
        <dbReference type="Google" id="ProtNLM"/>
    </source>
</evidence>
<keyword evidence="2" id="KW-0472">Membrane</keyword>
<comment type="caution">
    <text evidence="3">The sequence shown here is derived from an EMBL/GenBank/DDBJ whole genome shotgun (WGS) entry which is preliminary data.</text>
</comment>
<dbReference type="InterPro" id="IPR001623">
    <property type="entry name" value="DnaJ_domain"/>
</dbReference>
<dbReference type="SUPFAM" id="SSF46565">
    <property type="entry name" value="Chaperone J-domain"/>
    <property type="match status" value="1"/>
</dbReference>
<evidence type="ECO:0000313" key="4">
    <source>
        <dbReference type="Proteomes" id="UP000038009"/>
    </source>
</evidence>
<accession>A0A0N1HV10</accession>
<protein>
    <recommendedName>
        <fullName evidence="5">J domain-containing protein</fullName>
    </recommendedName>
</protein>
<dbReference type="OMA" id="PPWRVYE"/>